<proteinExistence type="predicted"/>
<dbReference type="Proteomes" id="UP000244336">
    <property type="component" value="Chromosome 1"/>
</dbReference>
<evidence type="ECO:0000256" key="1">
    <source>
        <dbReference type="SAM" id="MobiDB-lite"/>
    </source>
</evidence>
<evidence type="ECO:0000313" key="3">
    <source>
        <dbReference type="Proteomes" id="UP000244336"/>
    </source>
</evidence>
<feature type="region of interest" description="Disordered" evidence="1">
    <location>
        <begin position="43"/>
        <end position="89"/>
    </location>
</feature>
<reference evidence="2 3" key="1">
    <citation type="submission" date="2018-04" db="EMBL/GenBank/DDBJ databases">
        <title>WGS assembly of Panicum hallii var. hallii HAL2.</title>
        <authorList>
            <person name="Lovell J."/>
            <person name="Jenkins J."/>
            <person name="Lowry D."/>
            <person name="Mamidi S."/>
            <person name="Sreedasyam A."/>
            <person name="Weng X."/>
            <person name="Barry K."/>
            <person name="Bonette J."/>
            <person name="Campitelli B."/>
            <person name="Daum C."/>
            <person name="Gordon S."/>
            <person name="Gould B."/>
            <person name="Lipzen A."/>
            <person name="MacQueen A."/>
            <person name="Palacio-Mejia J."/>
            <person name="Plott C."/>
            <person name="Shakirov E."/>
            <person name="Shu S."/>
            <person name="Yoshinaga Y."/>
            <person name="Zane M."/>
            <person name="Rokhsar D."/>
            <person name="Grimwood J."/>
            <person name="Schmutz J."/>
            <person name="Juenger T."/>
        </authorList>
    </citation>
    <scope>NUCLEOTIDE SEQUENCE [LARGE SCALE GENOMIC DNA]</scope>
    <source>
        <strain evidence="3">cv. HAL2</strain>
    </source>
</reference>
<protein>
    <submittedName>
        <fullName evidence="2">Uncharacterized protein</fullName>
    </submittedName>
</protein>
<dbReference type="AlphaFoldDB" id="A0A2T7F3N7"/>
<name>A0A2T7F3N7_9POAL</name>
<evidence type="ECO:0000313" key="2">
    <source>
        <dbReference type="EMBL" id="PUZ74703.1"/>
    </source>
</evidence>
<keyword evidence="3" id="KW-1185">Reference proteome</keyword>
<feature type="compositionally biased region" description="Basic and acidic residues" evidence="1">
    <location>
        <begin position="80"/>
        <end position="89"/>
    </location>
</feature>
<accession>A0A2T7F3N7</accession>
<organism evidence="2 3">
    <name type="scientific">Panicum hallii var. hallii</name>
    <dbReference type="NCBI Taxonomy" id="1504633"/>
    <lineage>
        <taxon>Eukaryota</taxon>
        <taxon>Viridiplantae</taxon>
        <taxon>Streptophyta</taxon>
        <taxon>Embryophyta</taxon>
        <taxon>Tracheophyta</taxon>
        <taxon>Spermatophyta</taxon>
        <taxon>Magnoliopsida</taxon>
        <taxon>Liliopsida</taxon>
        <taxon>Poales</taxon>
        <taxon>Poaceae</taxon>
        <taxon>PACMAD clade</taxon>
        <taxon>Panicoideae</taxon>
        <taxon>Panicodae</taxon>
        <taxon>Paniceae</taxon>
        <taxon>Panicinae</taxon>
        <taxon>Panicum</taxon>
        <taxon>Panicum sect. Panicum</taxon>
    </lineage>
</organism>
<dbReference type="Gramene" id="PUZ74703">
    <property type="protein sequence ID" value="PUZ74703"/>
    <property type="gene ID" value="GQ55_1G086700"/>
</dbReference>
<dbReference type="EMBL" id="CM009749">
    <property type="protein sequence ID" value="PUZ74703.1"/>
    <property type="molecule type" value="Genomic_DNA"/>
</dbReference>
<gene>
    <name evidence="2" type="ORF">GQ55_1G086700</name>
</gene>
<sequence length="89" mass="9731">MRPRLRGYEEAGRAVNMCAASLLFASSGPTVARLPSVRCPPRARRVSHTLPPLAPFPSAGDSPVRTPTPPPRFPNQNPQCERRSVLDWG</sequence>